<dbReference type="EMBL" id="JAMDNP010000086">
    <property type="protein sequence ID" value="MCY9764287.1"/>
    <property type="molecule type" value="Genomic_DNA"/>
</dbReference>
<dbReference type="SUPFAM" id="SSF52266">
    <property type="entry name" value="SGNH hydrolase"/>
    <property type="match status" value="1"/>
</dbReference>
<dbReference type="PANTHER" id="PTHR30383">
    <property type="entry name" value="THIOESTERASE 1/PROTEASE 1/LYSOPHOSPHOLIPASE L1"/>
    <property type="match status" value="1"/>
</dbReference>
<accession>A0ABT4H5M5</accession>
<keyword evidence="2" id="KW-0378">Hydrolase</keyword>
<keyword evidence="3" id="KW-1185">Reference proteome</keyword>
<organism evidence="2 3">
    <name type="scientific">Paenibacillus alvei</name>
    <name type="common">Bacillus alvei</name>
    <dbReference type="NCBI Taxonomy" id="44250"/>
    <lineage>
        <taxon>Bacteria</taxon>
        <taxon>Bacillati</taxon>
        <taxon>Bacillota</taxon>
        <taxon>Bacilli</taxon>
        <taxon>Bacillales</taxon>
        <taxon>Paenibacillaceae</taxon>
        <taxon>Paenibacillus</taxon>
    </lineage>
</organism>
<dbReference type="InterPro" id="IPR051532">
    <property type="entry name" value="Ester_Hydrolysis_Enzymes"/>
</dbReference>
<proteinExistence type="predicted"/>
<gene>
    <name evidence="2" type="ORF">M5X12_27685</name>
</gene>
<dbReference type="Pfam" id="PF13472">
    <property type="entry name" value="Lipase_GDSL_2"/>
    <property type="match status" value="1"/>
</dbReference>
<dbReference type="CDD" id="cd01834">
    <property type="entry name" value="SGNH_hydrolase_like_2"/>
    <property type="match status" value="1"/>
</dbReference>
<dbReference type="InterPro" id="IPR013830">
    <property type="entry name" value="SGNH_hydro"/>
</dbReference>
<reference evidence="2 3" key="1">
    <citation type="submission" date="2022-05" db="EMBL/GenBank/DDBJ databases">
        <title>Genome Sequencing of Bee-Associated Microbes.</title>
        <authorList>
            <person name="Dunlap C."/>
        </authorList>
    </citation>
    <scope>NUCLEOTIDE SEQUENCE [LARGE SCALE GENOMIC DNA]</scope>
    <source>
        <strain evidence="2 3">NRRL B-04010</strain>
    </source>
</reference>
<dbReference type="PANTHER" id="PTHR30383:SF5">
    <property type="entry name" value="SGNH HYDROLASE-TYPE ESTERASE DOMAIN-CONTAINING PROTEIN"/>
    <property type="match status" value="1"/>
</dbReference>
<evidence type="ECO:0000259" key="1">
    <source>
        <dbReference type="Pfam" id="PF13472"/>
    </source>
</evidence>
<dbReference type="GO" id="GO:0016787">
    <property type="term" value="F:hydrolase activity"/>
    <property type="evidence" value="ECO:0007669"/>
    <property type="project" value="UniProtKB-KW"/>
</dbReference>
<feature type="domain" description="SGNH hydrolase-type esterase" evidence="1">
    <location>
        <begin position="11"/>
        <end position="200"/>
    </location>
</feature>
<dbReference type="Proteomes" id="UP001527181">
    <property type="component" value="Unassembled WGS sequence"/>
</dbReference>
<dbReference type="Gene3D" id="3.40.50.1110">
    <property type="entry name" value="SGNH hydrolase"/>
    <property type="match status" value="1"/>
</dbReference>
<dbReference type="InterPro" id="IPR036514">
    <property type="entry name" value="SGNH_hydro_sf"/>
</dbReference>
<comment type="caution">
    <text evidence="2">The sequence shown here is derived from an EMBL/GenBank/DDBJ whole genome shotgun (WGS) entry which is preliminary data.</text>
</comment>
<evidence type="ECO:0000313" key="3">
    <source>
        <dbReference type="Proteomes" id="UP001527181"/>
    </source>
</evidence>
<dbReference type="RefSeq" id="WP_040735445.1">
    <property type="nucleotide sequence ID" value="NZ_JAKOBS010000024.1"/>
</dbReference>
<sequence length="214" mass="24336">MMLQHGDKVVVIGDSITDCERARPYGEGLFGANGKGYVSLFDALVQTEHPEMEIRIVNMGVSGNTVVDLESRWETDVEELEPDVLVICIGINDVWRQFDMPYMSEQHVGSERYSDTYTHLIERSKPNVREIVLMTPFYIEPNKEDAMRQTMDEYGRIVKDLANVHGAVLVDTQQVMDNLLKHFYPAALAWDRVHPSIVGHMALAKALYKVCFSN</sequence>
<dbReference type="GeneID" id="94487867"/>
<evidence type="ECO:0000313" key="2">
    <source>
        <dbReference type="EMBL" id="MCY9764287.1"/>
    </source>
</evidence>
<protein>
    <submittedName>
        <fullName evidence="2">SGNH/GDSL hydrolase family protein</fullName>
    </submittedName>
</protein>
<name>A0ABT4H5M5_PAEAL</name>